<evidence type="ECO:0000313" key="7">
    <source>
        <dbReference type="Proteomes" id="UP000042054"/>
    </source>
</evidence>
<feature type="domain" description="Mce/MlaD" evidence="3">
    <location>
        <begin position="47"/>
        <end position="114"/>
    </location>
</feature>
<keyword evidence="1" id="KW-0175">Coiled coil</keyword>
<evidence type="ECO:0000313" key="5">
    <source>
        <dbReference type="EMBL" id="CQI96239.1"/>
    </source>
</evidence>
<reference evidence="5 7" key="2">
    <citation type="submission" date="2015-03" db="EMBL/GenBank/DDBJ databases">
        <authorList>
            <person name="Murphy D."/>
        </authorList>
    </citation>
    <scope>NUCLEOTIDE SEQUENCE [LARGE SCALE GENOMIC DNA]</scope>
    <source>
        <strain evidence="5 7">68/02</strain>
    </source>
</reference>
<evidence type="ECO:0000256" key="2">
    <source>
        <dbReference type="SAM" id="Phobius"/>
    </source>
</evidence>
<reference evidence="4 6" key="1">
    <citation type="journal article" date="2015" name="Genome Announc.">
        <title>Thirty-Two Complete Genome Assemblies of Nine Yersinia Species, Including Y. pestis, Y. pseudotuberculosis, and Y. enterocolitica.</title>
        <authorList>
            <person name="Johnson S.L."/>
            <person name="Daligault H.E."/>
            <person name="Davenport K.W."/>
            <person name="Jaissle J."/>
            <person name="Frey K.G."/>
            <person name="Ladner J.T."/>
            <person name="Broomall S.M."/>
            <person name="Bishop-Lilly K.A."/>
            <person name="Bruce D.C."/>
            <person name="Coyne S.R."/>
            <person name="Gibbons H.S."/>
            <person name="Lo C.C."/>
            <person name="Munk A.C."/>
            <person name="Rosenzweig C.N."/>
            <person name="Koroleva G.I."/>
            <person name="Palacios G.F."/>
            <person name="Redden C.L."/>
            <person name="Xu Y."/>
            <person name="Minogue T.D."/>
            <person name="Chain P.S."/>
        </authorList>
    </citation>
    <scope>NUCLEOTIDE SEQUENCE [LARGE SCALE GENOMIC DNA]</scope>
    <source>
        <strain evidence="4 6">YRA</strain>
    </source>
</reference>
<evidence type="ECO:0000313" key="6">
    <source>
        <dbReference type="Proteomes" id="UP000031914"/>
    </source>
</evidence>
<dbReference type="OrthoDB" id="9806984at2"/>
<evidence type="ECO:0000256" key="1">
    <source>
        <dbReference type="SAM" id="Coils"/>
    </source>
</evidence>
<protein>
    <submittedName>
        <fullName evidence="5">ABC-type transport system involved in resistance to organic solvents, periplasmic component USSDB6C</fullName>
    </submittedName>
    <submittedName>
        <fullName evidence="4">Mce related family protein</fullName>
    </submittedName>
</protein>
<keyword evidence="6" id="KW-1185">Reference proteome</keyword>
<dbReference type="EMBL" id="CP009787">
    <property type="protein sequence ID" value="AJJ09102.1"/>
    <property type="molecule type" value="Genomic_DNA"/>
</dbReference>
<keyword evidence="2" id="KW-0812">Transmembrane</keyword>
<dbReference type="PANTHER" id="PTHR36698">
    <property type="entry name" value="BLL5892 PROTEIN"/>
    <property type="match status" value="1"/>
</dbReference>
<dbReference type="PANTHER" id="PTHR36698:SF2">
    <property type="entry name" value="MCE_MLAD DOMAIN-CONTAINING PROTEIN"/>
    <property type="match status" value="1"/>
</dbReference>
<evidence type="ECO:0000313" key="4">
    <source>
        <dbReference type="EMBL" id="AJJ09102.1"/>
    </source>
</evidence>
<dbReference type="Proteomes" id="UP000042054">
    <property type="component" value="Unassembled WGS sequence"/>
</dbReference>
<feature type="transmembrane region" description="Helical" evidence="2">
    <location>
        <begin position="6"/>
        <end position="28"/>
    </location>
</feature>
<proteinExistence type="predicted"/>
<keyword evidence="2" id="KW-1133">Transmembrane helix</keyword>
<evidence type="ECO:0000259" key="3">
    <source>
        <dbReference type="Pfam" id="PF02470"/>
    </source>
</evidence>
<sequence length="313" mass="34318">METRAHHVVIGLFTLIVVSAALLFCLWLTGAGTDRQFRLYDIVFNEPVSGLSQGSTVQYSGIRVGEVTQLRLDTDNPTQVWARVRVSASTPIREDTQARLTVAGITGTSNIQFSSSSQASPLLESKDGEIPVIIATPSPMSQLLANGENFMSNANEVLVRLNQLLEPDNQQRLITTLNNLALITQTVADQRQDIRTLLQQLAQASKQANETLTQTNRLLRNANGLMDGQGKQLVNDAAKTMASLQNTSVILNKLVNENKTSLNNGMQGMNELGPAVDELRRTLATLRAAVSRLEENPSALLRGRERTQEFTPR</sequence>
<name>A0A0U1HX71_YERRO</name>
<feature type="coiled-coil region" evidence="1">
    <location>
        <begin position="187"/>
        <end position="218"/>
    </location>
</feature>
<dbReference type="Proteomes" id="UP000031914">
    <property type="component" value="Chromosome"/>
</dbReference>
<dbReference type="GeneID" id="45566626"/>
<dbReference type="RefSeq" id="WP_004715648.1">
    <property type="nucleotide sequence ID" value="NZ_CABIHO010000103.1"/>
</dbReference>
<dbReference type="InterPro" id="IPR003399">
    <property type="entry name" value="Mce/MlaD"/>
</dbReference>
<keyword evidence="2" id="KW-0472">Membrane</keyword>
<accession>A0A0U1HX71</accession>
<organism evidence="5 7">
    <name type="scientific">Yersinia rohdei</name>
    <dbReference type="NCBI Taxonomy" id="29485"/>
    <lineage>
        <taxon>Bacteria</taxon>
        <taxon>Pseudomonadati</taxon>
        <taxon>Pseudomonadota</taxon>
        <taxon>Gammaproteobacteria</taxon>
        <taxon>Enterobacterales</taxon>
        <taxon>Yersiniaceae</taxon>
        <taxon>Yersinia</taxon>
    </lineage>
</organism>
<dbReference type="KEGG" id="yro:CH64_1300"/>
<dbReference type="EMBL" id="CTKE01000023">
    <property type="protein sequence ID" value="CQI96239.1"/>
    <property type="molecule type" value="Genomic_DNA"/>
</dbReference>
<dbReference type="STRING" id="29485.CH64_1300"/>
<gene>
    <name evidence="4" type="ORF">CH64_1300</name>
    <name evidence="5" type="ORF">ERS008555_03577</name>
</gene>
<dbReference type="AlphaFoldDB" id="A0A0U1HX71"/>
<dbReference type="Pfam" id="PF02470">
    <property type="entry name" value="MlaD"/>
    <property type="match status" value="1"/>
</dbReference>